<gene>
    <name evidence="8" type="primary">Ca15</name>
    <name evidence="10" type="synonym">LOC105271972</name>
    <name evidence="8" type="ORF">g.18918</name>
</gene>
<dbReference type="PANTHER" id="PTHR18952:SF124">
    <property type="entry name" value="CARBONIC ANHYDRASE 7"/>
    <property type="match status" value="1"/>
</dbReference>
<dbReference type="GO" id="GO:0008270">
    <property type="term" value="F:zinc ion binding"/>
    <property type="evidence" value="ECO:0007669"/>
    <property type="project" value="InterPro"/>
</dbReference>
<dbReference type="GeneID" id="105271972"/>
<dbReference type="SUPFAM" id="SSF51069">
    <property type="entry name" value="Carbonic anhydrase"/>
    <property type="match status" value="1"/>
</dbReference>
<feature type="signal peptide" evidence="6">
    <location>
        <begin position="1"/>
        <end position="20"/>
    </location>
</feature>
<evidence type="ECO:0000256" key="1">
    <source>
        <dbReference type="ARBA" id="ARBA00010718"/>
    </source>
</evidence>
<reference evidence="10" key="2">
    <citation type="submission" date="2025-04" db="UniProtKB">
        <authorList>
            <consortium name="RefSeq"/>
        </authorList>
    </citation>
    <scope>IDENTIFICATION</scope>
    <source>
        <strain evidence="10">USDA-PBARC FA_bdor</strain>
        <tissue evidence="10">Whole organism</tissue>
    </source>
</reference>
<keyword evidence="9" id="KW-1185">Reference proteome</keyword>
<dbReference type="InterPro" id="IPR036398">
    <property type="entry name" value="CA_dom_sf"/>
</dbReference>
<proteinExistence type="inferred from homology"/>
<feature type="domain" description="Alpha-carbonic anhydrase" evidence="7">
    <location>
        <begin position="20"/>
        <end position="277"/>
    </location>
</feature>
<dbReference type="InterPro" id="IPR001148">
    <property type="entry name" value="CA_dom"/>
</dbReference>
<evidence type="ECO:0000313" key="8">
    <source>
        <dbReference type="EMBL" id="JAG83239.1"/>
    </source>
</evidence>
<dbReference type="GO" id="GO:0004089">
    <property type="term" value="F:carbonate dehydratase activity"/>
    <property type="evidence" value="ECO:0007669"/>
    <property type="project" value="UniProtKB-EC"/>
</dbReference>
<keyword evidence="5" id="KW-0325">Glycoprotein</keyword>
<accession>A0A0C9RJN0</accession>
<reference evidence="8" key="1">
    <citation type="submission" date="2015-01" db="EMBL/GenBank/DDBJ databases">
        <title>Transcriptome Assembly of Fopius arisanus.</title>
        <authorList>
            <person name="Geib S."/>
        </authorList>
    </citation>
    <scope>NUCLEOTIDE SEQUENCE</scope>
</reference>
<dbReference type="OrthoDB" id="429145at2759"/>
<dbReference type="CDD" id="cd00326">
    <property type="entry name" value="alpha_CA"/>
    <property type="match status" value="1"/>
</dbReference>
<accession>A0A9R1TMV5</accession>
<dbReference type="EC" id="4.2.1.1" evidence="2"/>
<evidence type="ECO:0000256" key="3">
    <source>
        <dbReference type="ARBA" id="ARBA00022723"/>
    </source>
</evidence>
<evidence type="ECO:0000256" key="6">
    <source>
        <dbReference type="SAM" id="SignalP"/>
    </source>
</evidence>
<dbReference type="AlphaFoldDB" id="A0A0C9RJN0"/>
<dbReference type="SMART" id="SM01057">
    <property type="entry name" value="Carb_anhydrase"/>
    <property type="match status" value="1"/>
</dbReference>
<feature type="chain" id="PRO_5044541748" description="carbonic anhydrase" evidence="6">
    <location>
        <begin position="21"/>
        <end position="326"/>
    </location>
</feature>
<dbReference type="FunFam" id="3.10.200.10:FF:000003">
    <property type="entry name" value="Carbonic anhydrase 12"/>
    <property type="match status" value="1"/>
</dbReference>
<keyword evidence="3" id="KW-0479">Metal-binding</keyword>
<protein>
    <recommendedName>
        <fullName evidence="2">carbonic anhydrase</fullName>
        <ecNumber evidence="2">4.2.1.1</ecNumber>
    </recommendedName>
</protein>
<evidence type="ECO:0000256" key="4">
    <source>
        <dbReference type="ARBA" id="ARBA00022833"/>
    </source>
</evidence>
<comment type="similarity">
    <text evidence="1">Belongs to the alpha-carbonic anhydrase family.</text>
</comment>
<dbReference type="InterPro" id="IPR023561">
    <property type="entry name" value="Carbonic_anhydrase_a-class"/>
</dbReference>
<name>A0A0C9RJN0_9HYME</name>
<keyword evidence="4" id="KW-0862">Zinc</keyword>
<dbReference type="RefSeq" id="XP_011312114.1">
    <property type="nucleotide sequence ID" value="XM_011313812.1"/>
</dbReference>
<dbReference type="EMBL" id="GBYB01013472">
    <property type="protein sequence ID" value="JAG83239.1"/>
    <property type="molecule type" value="Transcribed_RNA"/>
</dbReference>
<dbReference type="PANTHER" id="PTHR18952">
    <property type="entry name" value="CARBONIC ANHYDRASE"/>
    <property type="match status" value="1"/>
</dbReference>
<dbReference type="KEGG" id="fas:105271972"/>
<sequence length="326" mass="37002">MEIHVVLIGFLLSHANLVLADFTYEGLHGPQHWGKDYDECVGKHQSPINIEEHIVKNISLPKLELLELDSQRDFYIENNGHTVMLKINSTKRPSIIGGPLGSHEYVFEQLHFHWGANDHEGSEDLINNHSFAMELHVVFYKKTYKSLQEAIHHSDGLTVLAYFFEASDDDNHNYASIIDSLPDIEAVGSSTSLRNQHVMEEMLLPNPSVLQDYFTYNGSLTTPPCSEVVTWIDFKEPLRLSHNQIAAFRNVHSPDGKLLHNFRPIQPLEDRVVYHNIPLPEDNSHNADGSGQSRLHPSFPFALGAVLFTTHHGMCAYCINFLSVFR</sequence>
<dbReference type="GO" id="GO:0005737">
    <property type="term" value="C:cytoplasm"/>
    <property type="evidence" value="ECO:0007669"/>
    <property type="project" value="TreeGrafter"/>
</dbReference>
<evidence type="ECO:0000313" key="10">
    <source>
        <dbReference type="RefSeq" id="XP_011312114.1"/>
    </source>
</evidence>
<evidence type="ECO:0000259" key="7">
    <source>
        <dbReference type="PROSITE" id="PS51144"/>
    </source>
</evidence>
<dbReference type="PROSITE" id="PS51144">
    <property type="entry name" value="ALPHA_CA_2"/>
    <property type="match status" value="1"/>
</dbReference>
<dbReference type="Gene3D" id="3.10.200.10">
    <property type="entry name" value="Alpha carbonic anhydrase"/>
    <property type="match status" value="1"/>
</dbReference>
<evidence type="ECO:0000313" key="9">
    <source>
        <dbReference type="Proteomes" id="UP000694866"/>
    </source>
</evidence>
<evidence type="ECO:0000256" key="2">
    <source>
        <dbReference type="ARBA" id="ARBA00012925"/>
    </source>
</evidence>
<dbReference type="Proteomes" id="UP000694866">
    <property type="component" value="Unplaced"/>
</dbReference>
<evidence type="ECO:0000256" key="5">
    <source>
        <dbReference type="ARBA" id="ARBA00023180"/>
    </source>
</evidence>
<dbReference type="Pfam" id="PF00194">
    <property type="entry name" value="Carb_anhydrase"/>
    <property type="match status" value="1"/>
</dbReference>
<keyword evidence="6" id="KW-0732">Signal</keyword>
<organism evidence="8">
    <name type="scientific">Fopius arisanus</name>
    <dbReference type="NCBI Taxonomy" id="64838"/>
    <lineage>
        <taxon>Eukaryota</taxon>
        <taxon>Metazoa</taxon>
        <taxon>Ecdysozoa</taxon>
        <taxon>Arthropoda</taxon>
        <taxon>Hexapoda</taxon>
        <taxon>Insecta</taxon>
        <taxon>Pterygota</taxon>
        <taxon>Neoptera</taxon>
        <taxon>Endopterygota</taxon>
        <taxon>Hymenoptera</taxon>
        <taxon>Apocrita</taxon>
        <taxon>Ichneumonoidea</taxon>
        <taxon>Braconidae</taxon>
        <taxon>Opiinae</taxon>
        <taxon>Fopius</taxon>
    </lineage>
</organism>